<organism evidence="1 2">
    <name type="scientific">Flammeovirga aprica JL-4</name>
    <dbReference type="NCBI Taxonomy" id="694437"/>
    <lineage>
        <taxon>Bacteria</taxon>
        <taxon>Pseudomonadati</taxon>
        <taxon>Bacteroidota</taxon>
        <taxon>Cytophagia</taxon>
        <taxon>Cytophagales</taxon>
        <taxon>Flammeovirgaceae</taxon>
        <taxon>Flammeovirga</taxon>
    </lineage>
</organism>
<evidence type="ECO:0000313" key="2">
    <source>
        <dbReference type="Proteomes" id="UP000576082"/>
    </source>
</evidence>
<evidence type="ECO:0000313" key="1">
    <source>
        <dbReference type="EMBL" id="NME67052.1"/>
    </source>
</evidence>
<comment type="caution">
    <text evidence="1">The sequence shown here is derived from an EMBL/GenBank/DDBJ whole genome shotgun (WGS) entry which is preliminary data.</text>
</comment>
<keyword evidence="2" id="KW-1185">Reference proteome</keyword>
<reference evidence="1 2" key="1">
    <citation type="submission" date="2020-04" db="EMBL/GenBank/DDBJ databases">
        <title>Flammeovirga sp. SR4, a novel species isolated from seawater.</title>
        <authorList>
            <person name="Wang X."/>
        </authorList>
    </citation>
    <scope>NUCLEOTIDE SEQUENCE [LARGE SCALE GENOMIC DNA]</scope>
    <source>
        <strain evidence="1 2">ATCC 23126</strain>
    </source>
</reference>
<proteinExistence type="predicted"/>
<dbReference type="EMBL" id="JABANE010000007">
    <property type="protein sequence ID" value="NME67052.1"/>
    <property type="molecule type" value="Genomic_DNA"/>
</dbReference>
<accession>A0A7X9RTC1</accession>
<name>A0A7X9RTC1_9BACT</name>
<dbReference type="Proteomes" id="UP000576082">
    <property type="component" value="Unassembled WGS sequence"/>
</dbReference>
<protein>
    <submittedName>
        <fullName evidence="1">Uncharacterized protein</fullName>
    </submittedName>
</protein>
<sequence>MKTSKEKVLSFLQAQIKDSKESTQSNFQNVVRLMHQPYLNEGIGKGSIFETESSLFVVGVKLPALKYEGKNIIGLTTDSPFYRFFKDKKDGDEVKFGNDIEHIKII</sequence>
<gene>
    <name evidence="1" type="ORF">HHU12_03650</name>
</gene>
<dbReference type="RefSeq" id="WP_169655105.1">
    <property type="nucleotide sequence ID" value="NZ_JABANE010000007.1"/>
</dbReference>
<dbReference type="AlphaFoldDB" id="A0A7X9RTC1"/>